<proteinExistence type="predicted"/>
<gene>
    <name evidence="4" type="ORF">IE81DRAFT_366699</name>
</gene>
<feature type="region of interest" description="Disordered" evidence="1">
    <location>
        <begin position="637"/>
        <end position="768"/>
    </location>
</feature>
<evidence type="ECO:0000259" key="3">
    <source>
        <dbReference type="Pfam" id="PF23207"/>
    </source>
</evidence>
<evidence type="ECO:0000259" key="2">
    <source>
        <dbReference type="Pfam" id="PF15404"/>
    </source>
</evidence>
<feature type="region of interest" description="Disordered" evidence="1">
    <location>
        <begin position="76"/>
        <end position="283"/>
    </location>
</feature>
<name>A0A316W1H8_9BASI</name>
<feature type="region of interest" description="Disordered" evidence="1">
    <location>
        <begin position="1519"/>
        <end position="1559"/>
    </location>
</feature>
<feature type="region of interest" description="Disordered" evidence="1">
    <location>
        <begin position="408"/>
        <end position="433"/>
    </location>
</feature>
<feature type="compositionally biased region" description="Polar residues" evidence="1">
    <location>
        <begin position="1138"/>
        <end position="1156"/>
    </location>
</feature>
<evidence type="ECO:0000256" key="1">
    <source>
        <dbReference type="SAM" id="MobiDB-lite"/>
    </source>
</evidence>
<feature type="region of interest" description="Disordered" evidence="1">
    <location>
        <begin position="1020"/>
        <end position="1043"/>
    </location>
</feature>
<feature type="compositionally biased region" description="Polar residues" evidence="1">
    <location>
        <begin position="670"/>
        <end position="689"/>
    </location>
</feature>
<organism evidence="4 5">
    <name type="scientific">Ceraceosorus guamensis</name>
    <dbReference type="NCBI Taxonomy" id="1522189"/>
    <lineage>
        <taxon>Eukaryota</taxon>
        <taxon>Fungi</taxon>
        <taxon>Dikarya</taxon>
        <taxon>Basidiomycota</taxon>
        <taxon>Ustilaginomycotina</taxon>
        <taxon>Exobasidiomycetes</taxon>
        <taxon>Ceraceosorales</taxon>
        <taxon>Ceraceosoraceae</taxon>
        <taxon>Ceraceosorus</taxon>
    </lineage>
</organism>
<protein>
    <submittedName>
        <fullName evidence="4">Uncharacterized protein</fullName>
    </submittedName>
</protein>
<feature type="region of interest" description="Disordered" evidence="1">
    <location>
        <begin position="1063"/>
        <end position="1157"/>
    </location>
</feature>
<dbReference type="Proteomes" id="UP000245783">
    <property type="component" value="Unassembled WGS sequence"/>
</dbReference>
<feature type="region of interest" description="Disordered" evidence="1">
    <location>
        <begin position="342"/>
        <end position="369"/>
    </location>
</feature>
<dbReference type="InParanoid" id="A0A316W1H8"/>
<feature type="compositionally biased region" description="Basic and acidic residues" evidence="1">
    <location>
        <begin position="646"/>
        <end position="669"/>
    </location>
</feature>
<dbReference type="GeneID" id="37038900"/>
<evidence type="ECO:0000313" key="4">
    <source>
        <dbReference type="EMBL" id="PWN42421.1"/>
    </source>
</evidence>
<dbReference type="RefSeq" id="XP_025369581.1">
    <property type="nucleotide sequence ID" value="XM_025517030.1"/>
</dbReference>
<dbReference type="Pfam" id="PF15404">
    <property type="entry name" value="PH_4"/>
    <property type="match status" value="1"/>
</dbReference>
<dbReference type="GO" id="GO:1902657">
    <property type="term" value="P:protein localization to prospore membrane"/>
    <property type="evidence" value="ECO:0007669"/>
    <property type="project" value="InterPro"/>
</dbReference>
<feature type="compositionally biased region" description="Basic and acidic residues" evidence="1">
    <location>
        <begin position="238"/>
        <end position="251"/>
    </location>
</feature>
<dbReference type="PANTHER" id="PTHR28076:SF1">
    <property type="entry name" value="PROSPORE MEMBRANE ADAPTER PROTEIN SPO71"/>
    <property type="match status" value="1"/>
</dbReference>
<feature type="compositionally biased region" description="Basic and acidic residues" evidence="1">
    <location>
        <begin position="1543"/>
        <end position="1559"/>
    </location>
</feature>
<dbReference type="EMBL" id="KZ819380">
    <property type="protein sequence ID" value="PWN42421.1"/>
    <property type="molecule type" value="Genomic_DNA"/>
</dbReference>
<accession>A0A316W1H8</accession>
<dbReference type="Pfam" id="PF23207">
    <property type="entry name" value="PH_SPO71"/>
    <property type="match status" value="1"/>
</dbReference>
<keyword evidence="5" id="KW-1185">Reference proteome</keyword>
<dbReference type="InterPro" id="IPR040345">
    <property type="entry name" value="Mug56/Spo71"/>
</dbReference>
<feature type="domain" description="Mug56/Spo71 PH" evidence="2">
    <location>
        <begin position="1808"/>
        <end position="2010"/>
    </location>
</feature>
<reference evidence="4 5" key="1">
    <citation type="journal article" date="2018" name="Mol. Biol. Evol.">
        <title>Broad Genomic Sampling Reveals a Smut Pathogenic Ancestry of the Fungal Clade Ustilaginomycotina.</title>
        <authorList>
            <person name="Kijpornyongpan T."/>
            <person name="Mondo S.J."/>
            <person name="Barry K."/>
            <person name="Sandor L."/>
            <person name="Lee J."/>
            <person name="Lipzen A."/>
            <person name="Pangilinan J."/>
            <person name="LaButti K."/>
            <person name="Hainaut M."/>
            <person name="Henrissat B."/>
            <person name="Grigoriev I.V."/>
            <person name="Spatafora J.W."/>
            <person name="Aime M.C."/>
        </authorList>
    </citation>
    <scope>NUCLEOTIDE SEQUENCE [LARGE SCALE GENOMIC DNA]</scope>
    <source>
        <strain evidence="4 5">MCA 4658</strain>
    </source>
</reference>
<dbReference type="InterPro" id="IPR039486">
    <property type="entry name" value="Mug56/Spo71_PH"/>
</dbReference>
<dbReference type="OrthoDB" id="5579281at2759"/>
<sequence>MASTSTPSSSRIPVDLTQNQPHRRPHHFRRIYLGPTPVSSNAAASLAAAIAEDATVNEPLGLGVVKSEPAAGGTANQDIVEPLLPPHLDLPPTSPPHSHGRKAIHDVPGFVRNRDDPFSGEVEARDLARDRVRGLTGDRGEELGQHPSSGPSTLRPPRSREREASSERSVSQRRASPHDLSPLTVSHPGIAHSTSQAARNRQHLAREASAVSFASAKSLPDSVLSEGDALARARKGKGRLDESQDALHLEDTNGWSKNTESSTSWGRSARDRKGIGSVEGELDDQVAQQAKRRLSFDLPEGIVLARRGRSESAAAGSHLREASEPPLALLDVSVAEADETIDHTSETGTLKAPSIRNGSSSQEATPRAESAARLAPLHQLHAIAHATPLSERTTGSLQDLALGRKASDRSLSTFKGSVPRSRRSKNSLRHIASASGSLTRYEARRLSKASVGSQHDADASAHDPTAPSSFRPNEEVEDASPFERRLPKQRDGSRARAHIAAETSYPPRRRSASYARGHPREFSRASKMSRASTVGTLGSFGSHGTRFTEGSFGATGGFRAKLVAFFGGRSSATSARESAARRRSASFAALARGKPGQVGTSAGGTKWVGGSFEVGRRFQEVLNARQAVLGASLLDHASDDSASVEDTSRKEQRPERDGATRDSQSKHTTDNISRSPSDVLSTFAHQAQGSADDKQVNGVGQTDGKLADDTFRKAQLTVTEASPAEDKATESTTRPMPSGKETINEKLRNASDTPNTTPTKRRPIHSSNSAVSLLSVPHTKGADHESQFTIESRHGWSDVVSFMSANSSLGSDNRVASPTFGSMAERSRRALENGLGSIEAFRARQAERRAARKDLGPALSRDAIREASTSSGTDVSLSQAALGKPTSQMEWSSAQEDLVMVHVQNEEQTEAIATPPAAPFEAQQHPQPPIKADELFPEAAHNLLRRQSFQGVRVDGVKPETASDHEVVVQGTPTSAGDRAPDAIESRALSTAGSTLLGSEIAVADNRDPRLRTVSTLSGDTKAYAGSHDSRPHTPKKAKGPKDLGVVSAGQVYETALNSTVDVHPSPRKTVQFEGGARPNVTGRSLSTSLFTRNGPNAEVKLTPSANGRIARPPSGATEPVPPEEVLSRPGSFENRRSTPVHSGSTTPTEAMTTPRSELKRDRMLVKIGWTPSADLPADLDENSARKYAVYSDPWREYMVVLRHARLEIWDDPTFMSKATGHASRLDLHQIVPLRRGSTCMSLFSPVDRIFAIHYQHDVNGHRGKLHLRRSPTHVLLFDTRARSVATDWMWEIWRELGGLIPESLDVHIPALDGKVRIPVPDEVPCHSASSVQALELPGNGQLVMHSSGSVRSAGEGFKLISRNNLVRTTLSLVLKQSDWKDLVEVVFSMGLQFELAWRHGTTLDWITESTTVQGDARDWAVLSGSVLRQACQIPALELRAGMHYPTNTTTADGREIEEPPAVEGYLWRVKPVSGALTRIYVTTHDGHIFVCRPSRAFPPDRHLATGPQKVLEATAFQRRPLPRRSQDPRGVQQRTRKRDKPRRALDKVLGRDKRLTRDESMDELREQVMSTAAIAAAGEDAVTAQRLAYQAFERRRQFEQISKADGYVDLRDIRVIRCVGTGHQRRPSTDMCADPHELPKEGAEAVKLAAREQDTTLIERHDADGDEEEAPALSPVQIDIGGEEGLAAAADRNALRRSRQFEVIMANGRTTRFEAYSASIAKEWVERLACLAQYWKRREKADAIELMHVSGYNPSMMRKRRGRHHDEDAAAGEAVLGQEADSDHVSPLLGTTWNWCMLEGCRGIIRAGRLFHKRKAYTSFSSRYYILIAGRLLSYKIVTSHRTARDRQNAGIFHKRQETVVHLRDAYIYSGKLTEEMLTNGRTEGAGAVSGGNAANVGERHRLPRVYRDGLLTVDEDEDCTMVVRYRPQRLQHAVDPHSHVQPRDGTAVTTAAMGTSMTTNSATVDHATQPAVATAVPMLSDASHNHLVLRARCKLERDLWVHAISCEIERLVRQDKEREDRLRMAGKTPYKPNR</sequence>
<evidence type="ECO:0000313" key="5">
    <source>
        <dbReference type="Proteomes" id="UP000245783"/>
    </source>
</evidence>
<feature type="compositionally biased region" description="Polar residues" evidence="1">
    <location>
        <begin position="1"/>
        <end position="20"/>
    </location>
</feature>
<feature type="compositionally biased region" description="Basic and acidic residues" evidence="1">
    <location>
        <begin position="112"/>
        <end position="144"/>
    </location>
</feature>
<feature type="domain" description="Prospore membrane adapter protein SPO71 PH" evidence="3">
    <location>
        <begin position="1159"/>
        <end position="1299"/>
    </location>
</feature>
<feature type="compositionally biased region" description="Pro residues" evidence="1">
    <location>
        <begin position="83"/>
        <end position="95"/>
    </location>
</feature>
<dbReference type="STRING" id="1522189.A0A316W1H8"/>
<feature type="compositionally biased region" description="Basic and acidic residues" evidence="1">
    <location>
        <begin position="481"/>
        <end position="494"/>
    </location>
</feature>
<dbReference type="InterPro" id="IPR057379">
    <property type="entry name" value="PH_SPO71"/>
</dbReference>
<feature type="compositionally biased region" description="Polar residues" evidence="1">
    <location>
        <begin position="253"/>
        <end position="266"/>
    </location>
</feature>
<feature type="region of interest" description="Disordered" evidence="1">
    <location>
        <begin position="1"/>
        <end position="25"/>
    </location>
</feature>
<dbReference type="PANTHER" id="PTHR28076">
    <property type="entry name" value="SPORULATION-SPECIFIC PROTEIN 71"/>
    <property type="match status" value="1"/>
</dbReference>
<feature type="compositionally biased region" description="Polar residues" evidence="1">
    <location>
        <begin position="1082"/>
        <end position="1095"/>
    </location>
</feature>
<feature type="region of interest" description="Disordered" evidence="1">
    <location>
        <begin position="445"/>
        <end position="529"/>
    </location>
</feature>